<gene>
    <name evidence="1" type="ORF">PECAL_3P25690</name>
</gene>
<reference evidence="1" key="1">
    <citation type="submission" date="2021-11" db="EMBL/GenBank/DDBJ databases">
        <authorList>
            <consortium name="Genoscope - CEA"/>
            <person name="William W."/>
        </authorList>
    </citation>
    <scope>NUCLEOTIDE SEQUENCE</scope>
</reference>
<dbReference type="AlphaFoldDB" id="A0A8J2WXL9"/>
<protein>
    <submittedName>
        <fullName evidence="1">Uncharacterized protein</fullName>
    </submittedName>
</protein>
<keyword evidence="2" id="KW-1185">Reference proteome</keyword>
<dbReference type="Proteomes" id="UP000789595">
    <property type="component" value="Unassembled WGS sequence"/>
</dbReference>
<evidence type="ECO:0000313" key="1">
    <source>
        <dbReference type="EMBL" id="CAH0372562.1"/>
    </source>
</evidence>
<feature type="non-terminal residue" evidence="1">
    <location>
        <position position="208"/>
    </location>
</feature>
<sequence>SSAHAVCGTYGTFSTYAYYAYHVLLDGRKQDIYLLLPCKDDIRGSIVDWDTAASSSPKMAFLGLTYLGPQDSFRVNMKKSGLLAAFKDDEFASAFDAVAGDARTLDAVLQLVYRGPPLECDRDRVRAHLDDDAPLTKDALLEAVRNARADERRWEDEQRDTVGDGSEFKLVKFYREHIARHQRMSREPAWNQPMSQAILGMVNVALMA</sequence>
<evidence type="ECO:0000313" key="2">
    <source>
        <dbReference type="Proteomes" id="UP000789595"/>
    </source>
</evidence>
<proteinExistence type="predicted"/>
<organism evidence="1 2">
    <name type="scientific">Pelagomonas calceolata</name>
    <dbReference type="NCBI Taxonomy" id="35677"/>
    <lineage>
        <taxon>Eukaryota</taxon>
        <taxon>Sar</taxon>
        <taxon>Stramenopiles</taxon>
        <taxon>Ochrophyta</taxon>
        <taxon>Pelagophyceae</taxon>
        <taxon>Pelagomonadales</taxon>
        <taxon>Pelagomonadaceae</taxon>
        <taxon>Pelagomonas</taxon>
    </lineage>
</organism>
<dbReference type="EMBL" id="CAKKNE010000003">
    <property type="protein sequence ID" value="CAH0372562.1"/>
    <property type="molecule type" value="Genomic_DNA"/>
</dbReference>
<comment type="caution">
    <text evidence="1">The sequence shown here is derived from an EMBL/GenBank/DDBJ whole genome shotgun (WGS) entry which is preliminary data.</text>
</comment>
<feature type="non-terminal residue" evidence="1">
    <location>
        <position position="1"/>
    </location>
</feature>
<name>A0A8J2WXL9_9STRA</name>
<accession>A0A8J2WXL9</accession>